<dbReference type="PANTHER" id="PTHR30266">
    <property type="entry name" value="MECHANOSENSITIVE CHANNEL MSCL"/>
    <property type="match status" value="1"/>
</dbReference>
<comment type="subunit">
    <text evidence="10">Homopentamer.</text>
</comment>
<dbReference type="Pfam" id="PF01741">
    <property type="entry name" value="MscL"/>
    <property type="match status" value="1"/>
</dbReference>
<evidence type="ECO:0000256" key="5">
    <source>
        <dbReference type="ARBA" id="ARBA00022692"/>
    </source>
</evidence>
<evidence type="ECO:0000313" key="11">
    <source>
        <dbReference type="EMBL" id="TDD29047.1"/>
    </source>
</evidence>
<dbReference type="InterPro" id="IPR037673">
    <property type="entry name" value="MSC/AndL"/>
</dbReference>
<accession>A0A4V2YGZ6</accession>
<proteinExistence type="inferred from homology"/>
<keyword evidence="4 10" id="KW-1003">Cell membrane</keyword>
<dbReference type="PRINTS" id="PR01264">
    <property type="entry name" value="MECHCHANNEL"/>
</dbReference>
<dbReference type="OrthoDB" id="9810350at2"/>
<keyword evidence="9 10" id="KW-0407">Ion channel</keyword>
<keyword evidence="12" id="KW-1185">Reference proteome</keyword>
<name>A0A4V2YGZ6_9ACTN</name>
<dbReference type="PANTHER" id="PTHR30266:SF2">
    <property type="entry name" value="LARGE-CONDUCTANCE MECHANOSENSITIVE CHANNEL"/>
    <property type="match status" value="1"/>
</dbReference>
<dbReference type="HAMAP" id="MF_00115">
    <property type="entry name" value="MscL"/>
    <property type="match status" value="1"/>
</dbReference>
<evidence type="ECO:0000313" key="12">
    <source>
        <dbReference type="Proteomes" id="UP000295172"/>
    </source>
</evidence>
<evidence type="ECO:0000256" key="7">
    <source>
        <dbReference type="ARBA" id="ARBA00023065"/>
    </source>
</evidence>
<dbReference type="PROSITE" id="PS01327">
    <property type="entry name" value="MSCL"/>
    <property type="match status" value="1"/>
</dbReference>
<evidence type="ECO:0000256" key="10">
    <source>
        <dbReference type="HAMAP-Rule" id="MF_00115"/>
    </source>
</evidence>
<dbReference type="Proteomes" id="UP000295172">
    <property type="component" value="Unassembled WGS sequence"/>
</dbReference>
<keyword evidence="6 10" id="KW-1133">Transmembrane helix</keyword>
<gene>
    <name evidence="10 11" type="primary">mscL</name>
    <name evidence="11" type="ORF">E1218_05340</name>
</gene>
<evidence type="ECO:0000256" key="1">
    <source>
        <dbReference type="ARBA" id="ARBA00004651"/>
    </source>
</evidence>
<reference evidence="11 12" key="1">
    <citation type="submission" date="2019-02" db="EMBL/GenBank/DDBJ databases">
        <title>Draft genome sequences of novel Actinobacteria.</title>
        <authorList>
            <person name="Sahin N."/>
            <person name="Ay H."/>
            <person name="Saygin H."/>
        </authorList>
    </citation>
    <scope>NUCLEOTIDE SEQUENCE [LARGE SCALE GENOMIC DNA]</scope>
    <source>
        <strain evidence="11 12">16K104</strain>
    </source>
</reference>
<keyword evidence="3 10" id="KW-0813">Transport</keyword>
<evidence type="ECO:0000256" key="2">
    <source>
        <dbReference type="ARBA" id="ARBA00007254"/>
    </source>
</evidence>
<comment type="similarity">
    <text evidence="2 10">Belongs to the MscL family.</text>
</comment>
<organism evidence="11 12">
    <name type="scientific">Kribbella turkmenica</name>
    <dbReference type="NCBI Taxonomy" id="2530375"/>
    <lineage>
        <taxon>Bacteria</taxon>
        <taxon>Bacillati</taxon>
        <taxon>Actinomycetota</taxon>
        <taxon>Actinomycetes</taxon>
        <taxon>Propionibacteriales</taxon>
        <taxon>Kribbellaceae</taxon>
        <taxon>Kribbella</taxon>
    </lineage>
</organism>
<dbReference type="InterPro" id="IPR036019">
    <property type="entry name" value="MscL_channel"/>
</dbReference>
<evidence type="ECO:0000256" key="8">
    <source>
        <dbReference type="ARBA" id="ARBA00023136"/>
    </source>
</evidence>
<dbReference type="AlphaFoldDB" id="A0A4V2YGZ6"/>
<dbReference type="GO" id="GO:0005886">
    <property type="term" value="C:plasma membrane"/>
    <property type="evidence" value="ECO:0007669"/>
    <property type="project" value="UniProtKB-SubCell"/>
</dbReference>
<keyword evidence="8 10" id="KW-0472">Membrane</keyword>
<dbReference type="GO" id="GO:0008381">
    <property type="term" value="F:mechanosensitive monoatomic ion channel activity"/>
    <property type="evidence" value="ECO:0007669"/>
    <property type="project" value="UniProtKB-UniRule"/>
</dbReference>
<comment type="caution">
    <text evidence="11">The sequence shown here is derived from an EMBL/GenBank/DDBJ whole genome shotgun (WGS) entry which is preliminary data.</text>
</comment>
<dbReference type="RefSeq" id="WP_132316932.1">
    <property type="nucleotide sequence ID" value="NZ_SMKR01000015.1"/>
</dbReference>
<dbReference type="NCBIfam" id="TIGR00220">
    <property type="entry name" value="mscL"/>
    <property type="match status" value="1"/>
</dbReference>
<dbReference type="Gene3D" id="1.10.1200.120">
    <property type="entry name" value="Large-conductance mechanosensitive channel, MscL, domain 1"/>
    <property type="match status" value="1"/>
</dbReference>
<sequence length="128" mass="13947">MLKGFKEFIMRGNVVDLAVAVVIGAAFGQIVTALVENLINPLIAAIFGKPDISQVLTFTVNNAEFSIGAVLQAALNFLFVAAAVYFFIVMPLNKLAERRARGVEPEPEPLTTEQQLLTEIRDALQTRS</sequence>
<comment type="function">
    <text evidence="10">Channel that opens in response to stretch forces in the membrane lipid bilayer. May participate in the regulation of osmotic pressure changes within the cell.</text>
</comment>
<comment type="subcellular location">
    <subcellularLocation>
        <location evidence="1 10">Cell membrane</location>
        <topology evidence="1 10">Multi-pass membrane protein</topology>
    </subcellularLocation>
</comment>
<keyword evidence="7 10" id="KW-0406">Ion transport</keyword>
<keyword evidence="5 10" id="KW-0812">Transmembrane</keyword>
<evidence type="ECO:0000256" key="6">
    <source>
        <dbReference type="ARBA" id="ARBA00022989"/>
    </source>
</evidence>
<dbReference type="InterPro" id="IPR019823">
    <property type="entry name" value="Mechanosensitive_channel_CS"/>
</dbReference>
<evidence type="ECO:0000256" key="9">
    <source>
        <dbReference type="ARBA" id="ARBA00023303"/>
    </source>
</evidence>
<protein>
    <recommendedName>
        <fullName evidence="10">Large-conductance mechanosensitive channel</fullName>
    </recommendedName>
</protein>
<feature type="transmembrane region" description="Helical" evidence="10">
    <location>
        <begin position="12"/>
        <end position="35"/>
    </location>
</feature>
<evidence type="ECO:0000256" key="4">
    <source>
        <dbReference type="ARBA" id="ARBA00022475"/>
    </source>
</evidence>
<feature type="transmembrane region" description="Helical" evidence="10">
    <location>
        <begin position="65"/>
        <end position="89"/>
    </location>
</feature>
<evidence type="ECO:0000256" key="3">
    <source>
        <dbReference type="ARBA" id="ARBA00022448"/>
    </source>
</evidence>
<dbReference type="SUPFAM" id="SSF81330">
    <property type="entry name" value="Gated mechanosensitive channel"/>
    <property type="match status" value="1"/>
</dbReference>
<dbReference type="InterPro" id="IPR001185">
    <property type="entry name" value="MS_channel"/>
</dbReference>
<dbReference type="EMBL" id="SMKR01000015">
    <property type="protein sequence ID" value="TDD29047.1"/>
    <property type="molecule type" value="Genomic_DNA"/>
</dbReference>